<name>E3QEB4_COLGM</name>
<evidence type="ECO:0000313" key="2">
    <source>
        <dbReference type="EMBL" id="EFQ29202.1"/>
    </source>
</evidence>
<reference evidence="3" key="1">
    <citation type="journal article" date="2012" name="Nat. Genet.">
        <title>Lifestyle transitions in plant pathogenic Colletotrichum fungi deciphered by genome and transcriptome analyses.</title>
        <authorList>
            <person name="O'Connell R.J."/>
            <person name="Thon M.R."/>
            <person name="Hacquard S."/>
            <person name="Amyotte S.G."/>
            <person name="Kleemann J."/>
            <person name="Torres M.F."/>
            <person name="Damm U."/>
            <person name="Buiate E.A."/>
            <person name="Epstein L."/>
            <person name="Alkan N."/>
            <person name="Altmueller J."/>
            <person name="Alvarado-Balderrama L."/>
            <person name="Bauser C.A."/>
            <person name="Becker C."/>
            <person name="Birren B.W."/>
            <person name="Chen Z."/>
            <person name="Choi J."/>
            <person name="Crouch J.A."/>
            <person name="Duvick J.P."/>
            <person name="Farman M.A."/>
            <person name="Gan P."/>
            <person name="Heiman D."/>
            <person name="Henrissat B."/>
            <person name="Howard R.J."/>
            <person name="Kabbage M."/>
            <person name="Koch C."/>
            <person name="Kracher B."/>
            <person name="Kubo Y."/>
            <person name="Law A.D."/>
            <person name="Lebrun M.-H."/>
            <person name="Lee Y.-H."/>
            <person name="Miyara I."/>
            <person name="Moore N."/>
            <person name="Neumann U."/>
            <person name="Nordstroem K."/>
            <person name="Panaccione D.G."/>
            <person name="Panstruga R."/>
            <person name="Place M."/>
            <person name="Proctor R.H."/>
            <person name="Prusky D."/>
            <person name="Rech G."/>
            <person name="Reinhardt R."/>
            <person name="Rollins J.A."/>
            <person name="Rounsley S."/>
            <person name="Schardl C.L."/>
            <person name="Schwartz D.C."/>
            <person name="Shenoy N."/>
            <person name="Shirasu K."/>
            <person name="Sikhakolli U.R."/>
            <person name="Stueber K."/>
            <person name="Sukno S.A."/>
            <person name="Sweigard J.A."/>
            <person name="Takano Y."/>
            <person name="Takahara H."/>
            <person name="Trail F."/>
            <person name="van der Does H.C."/>
            <person name="Voll L.M."/>
            <person name="Will I."/>
            <person name="Young S."/>
            <person name="Zeng Q."/>
            <person name="Zhang J."/>
            <person name="Zhou S."/>
            <person name="Dickman M.B."/>
            <person name="Schulze-Lefert P."/>
            <person name="Ver Loren van Themaat E."/>
            <person name="Ma L.-J."/>
            <person name="Vaillancourt L.J."/>
        </authorList>
    </citation>
    <scope>NUCLEOTIDE SEQUENCE [LARGE SCALE GENOMIC DNA]</scope>
    <source>
        <strain evidence="3">M1.001 / M2 / FGSC 10212</strain>
    </source>
</reference>
<dbReference type="AlphaFoldDB" id="E3QEB4"/>
<evidence type="ECO:0000256" key="1">
    <source>
        <dbReference type="SAM" id="MobiDB-lite"/>
    </source>
</evidence>
<sequence>MATITQLPAELLHKVFVECFNVRRCPFDLNEPLFKVDDDGLATLVAASQTCRLFHDAILPLLWKNFCLDRHRLKPYPTIPQLIALVRLWHERPEIAAYVHTFHLSPICHGAPITDEDDVAFITSVVRDLGLPAPRWHEAFNGFHFIAALLLPMARNVRVFSMFAFDTGLFKHMPDPGETSVRLEHLTHFQFQSHGGASTDDAVKIIRSCRGLKGFVFSPYEVFAPPDEILSALSVHAGTLSKLNMALRVNSVAMLTSLEELSVSASYMGRGEDCVLRELPPSLKLLEIRGSPENYPEEMESLLVQIASEGYPNLVEVWLPGWDCDCDHWGPCGGINVDEEHGTERSVEEGNSHDGGGERDWGFRFGGGNQPPCDGGRGIRHLRERFLVAGVFCKPR</sequence>
<dbReference type="RefSeq" id="XP_008093222.1">
    <property type="nucleotide sequence ID" value="XM_008095031.1"/>
</dbReference>
<protein>
    <submittedName>
        <fullName evidence="2">Uncharacterized protein</fullName>
    </submittedName>
</protein>
<proteinExistence type="predicted"/>
<dbReference type="Proteomes" id="UP000008782">
    <property type="component" value="Unassembled WGS sequence"/>
</dbReference>
<dbReference type="eggNOG" id="ENOG502RN1U">
    <property type="taxonomic scope" value="Eukaryota"/>
</dbReference>
<keyword evidence="3" id="KW-1185">Reference proteome</keyword>
<accession>E3QEB4</accession>
<feature type="region of interest" description="Disordered" evidence="1">
    <location>
        <begin position="340"/>
        <end position="359"/>
    </location>
</feature>
<dbReference type="OrthoDB" id="4757858at2759"/>
<dbReference type="EMBL" id="GG697343">
    <property type="protein sequence ID" value="EFQ29202.1"/>
    <property type="molecule type" value="Genomic_DNA"/>
</dbReference>
<organism evidence="3">
    <name type="scientific">Colletotrichum graminicola (strain M1.001 / M2 / FGSC 10212)</name>
    <name type="common">Maize anthracnose fungus</name>
    <name type="synonym">Glomerella graminicola</name>
    <dbReference type="NCBI Taxonomy" id="645133"/>
    <lineage>
        <taxon>Eukaryota</taxon>
        <taxon>Fungi</taxon>
        <taxon>Dikarya</taxon>
        <taxon>Ascomycota</taxon>
        <taxon>Pezizomycotina</taxon>
        <taxon>Sordariomycetes</taxon>
        <taxon>Hypocreomycetidae</taxon>
        <taxon>Glomerellales</taxon>
        <taxon>Glomerellaceae</taxon>
        <taxon>Colletotrichum</taxon>
        <taxon>Colletotrichum graminicola species complex</taxon>
    </lineage>
</organism>
<dbReference type="GeneID" id="24409711"/>
<dbReference type="HOGENOM" id="CLU_593129_0_0_1"/>
<dbReference type="STRING" id="645133.E3QEB4"/>
<evidence type="ECO:0000313" key="3">
    <source>
        <dbReference type="Proteomes" id="UP000008782"/>
    </source>
</evidence>
<dbReference type="VEuPathDB" id="FungiDB:GLRG_04346"/>
<gene>
    <name evidence="2" type="ORF">GLRG_04346</name>
</gene>